<feature type="compositionally biased region" description="Low complexity" evidence="1">
    <location>
        <begin position="79"/>
        <end position="90"/>
    </location>
</feature>
<feature type="compositionally biased region" description="Basic residues" evidence="1">
    <location>
        <begin position="1"/>
        <end position="24"/>
    </location>
</feature>
<comment type="caution">
    <text evidence="2">The sequence shown here is derived from an EMBL/GenBank/DDBJ whole genome shotgun (WGS) entry which is preliminary data.</text>
</comment>
<dbReference type="EMBL" id="PPTA01000019">
    <property type="protein sequence ID" value="TFA98456.1"/>
    <property type="molecule type" value="Genomic_DNA"/>
</dbReference>
<feature type="compositionally biased region" description="Basic and acidic residues" evidence="1">
    <location>
        <begin position="94"/>
        <end position="103"/>
    </location>
</feature>
<feature type="region of interest" description="Disordered" evidence="1">
    <location>
        <begin position="1"/>
        <end position="26"/>
    </location>
</feature>
<accession>A0ABY2GT22</accession>
<proteinExistence type="predicted"/>
<feature type="region of interest" description="Disordered" evidence="1">
    <location>
        <begin position="76"/>
        <end position="136"/>
    </location>
</feature>
<gene>
    <name evidence="2" type="ORF">CCMA1212_009669</name>
</gene>
<dbReference type="Proteomes" id="UP001642720">
    <property type="component" value="Unassembled WGS sequence"/>
</dbReference>
<evidence type="ECO:0000313" key="3">
    <source>
        <dbReference type="Proteomes" id="UP001642720"/>
    </source>
</evidence>
<keyword evidence="3" id="KW-1185">Reference proteome</keyword>
<feature type="compositionally biased region" description="Acidic residues" evidence="1">
    <location>
        <begin position="104"/>
        <end position="118"/>
    </location>
</feature>
<name>A0ABY2GT22_9HYPO</name>
<sequence>MRSRGRVMRRKNEKRKKRQQRQRRNNNEDFWARCLGRTSLLRNAASKGWAEWTCKRAAESWGERFKPRVTWMRRAHMPAAASGSSSSGSGTLRPEGRRNRWGPDEDESSTSIMDEDEDSMRTTGEGLRDHAHHTHHAHALAHLVAARIEPGGTRQHLRPVRRLLQGIPCV</sequence>
<organism evidence="2 3">
    <name type="scientific">Trichoderma ghanense</name>
    <dbReference type="NCBI Taxonomy" id="65468"/>
    <lineage>
        <taxon>Eukaryota</taxon>
        <taxon>Fungi</taxon>
        <taxon>Dikarya</taxon>
        <taxon>Ascomycota</taxon>
        <taxon>Pezizomycotina</taxon>
        <taxon>Sordariomycetes</taxon>
        <taxon>Hypocreomycetidae</taxon>
        <taxon>Hypocreales</taxon>
        <taxon>Hypocreaceae</taxon>
        <taxon>Trichoderma</taxon>
    </lineage>
</organism>
<protein>
    <submittedName>
        <fullName evidence="2">Uncharacterized protein</fullName>
    </submittedName>
</protein>
<reference evidence="2 3" key="1">
    <citation type="submission" date="2018-01" db="EMBL/GenBank/DDBJ databases">
        <title>Genome characterization of the sugarcane-associated fungus Trichoderma ghanense CCMA-1212 and their application in lignocelulose bioconversion.</title>
        <authorList>
            <person name="Steindorff A.S."/>
            <person name="Mendes T.D."/>
            <person name="Vilela E.S.D."/>
            <person name="Rodrigues D.S."/>
            <person name="Formighieri E.F."/>
            <person name="Melo I.S."/>
            <person name="Favaro L.C.L."/>
        </authorList>
    </citation>
    <scope>NUCLEOTIDE SEQUENCE [LARGE SCALE GENOMIC DNA]</scope>
    <source>
        <strain evidence="2 3">CCMA-1212</strain>
    </source>
</reference>
<evidence type="ECO:0000256" key="1">
    <source>
        <dbReference type="SAM" id="MobiDB-lite"/>
    </source>
</evidence>
<evidence type="ECO:0000313" key="2">
    <source>
        <dbReference type="EMBL" id="TFA98456.1"/>
    </source>
</evidence>
<dbReference type="GeneID" id="300581192"/>
<dbReference type="RefSeq" id="XP_073554658.1">
    <property type="nucleotide sequence ID" value="XM_073706742.1"/>
</dbReference>